<accession>A0A975T127</accession>
<keyword evidence="1" id="KW-0472">Membrane</keyword>
<feature type="transmembrane region" description="Helical" evidence="1">
    <location>
        <begin position="53"/>
        <end position="76"/>
    </location>
</feature>
<sequence>MTTPAQPPLPSPDRRRVPPPLVVACSLVGLEAVSLVIFGVVELRSLETSKLTMGLTTSLFFALYGVGLAVFAWLLYRLQSWTRAPVVLAQLIQLGVAWSFRTGATAVISVVLTVVAVVVLVGVFHPASLRAVEEADRP</sequence>
<keyword evidence="1" id="KW-1133">Transmembrane helix</keyword>
<dbReference type="RefSeq" id="WP_216940759.1">
    <property type="nucleotide sequence ID" value="NZ_CP077062.1"/>
</dbReference>
<feature type="transmembrane region" description="Helical" evidence="1">
    <location>
        <begin position="20"/>
        <end position="41"/>
    </location>
</feature>
<evidence type="ECO:0000256" key="1">
    <source>
        <dbReference type="SAM" id="Phobius"/>
    </source>
</evidence>
<reference evidence="2" key="1">
    <citation type="submission" date="2021-06" db="EMBL/GenBank/DDBJ databases">
        <title>Complete genome sequence of Nocardioides sp. G188.</title>
        <authorList>
            <person name="Im W.-T."/>
        </authorList>
    </citation>
    <scope>NUCLEOTIDE SEQUENCE</scope>
    <source>
        <strain evidence="2">G188</strain>
    </source>
</reference>
<gene>
    <name evidence="2" type="ORF">KRR39_03435</name>
</gene>
<evidence type="ECO:0008006" key="4">
    <source>
        <dbReference type="Google" id="ProtNLM"/>
    </source>
</evidence>
<protein>
    <recommendedName>
        <fullName evidence="4">Integral membrane protein</fullName>
    </recommendedName>
</protein>
<proteinExistence type="predicted"/>
<dbReference type="KEGG" id="nps:KRR39_03435"/>
<dbReference type="Proteomes" id="UP000683575">
    <property type="component" value="Chromosome"/>
</dbReference>
<evidence type="ECO:0000313" key="2">
    <source>
        <dbReference type="EMBL" id="QWZ08913.1"/>
    </source>
</evidence>
<dbReference type="AlphaFoldDB" id="A0A975T127"/>
<keyword evidence="3" id="KW-1185">Reference proteome</keyword>
<name>A0A975T127_9ACTN</name>
<organism evidence="2 3">
    <name type="scientific">Nocardioides panacis</name>
    <dbReference type="NCBI Taxonomy" id="2849501"/>
    <lineage>
        <taxon>Bacteria</taxon>
        <taxon>Bacillati</taxon>
        <taxon>Actinomycetota</taxon>
        <taxon>Actinomycetes</taxon>
        <taxon>Propionibacteriales</taxon>
        <taxon>Nocardioidaceae</taxon>
        <taxon>Nocardioides</taxon>
    </lineage>
</organism>
<evidence type="ECO:0000313" key="3">
    <source>
        <dbReference type="Proteomes" id="UP000683575"/>
    </source>
</evidence>
<dbReference type="EMBL" id="CP077062">
    <property type="protein sequence ID" value="QWZ08913.1"/>
    <property type="molecule type" value="Genomic_DNA"/>
</dbReference>
<keyword evidence="1" id="KW-0812">Transmembrane</keyword>
<feature type="transmembrane region" description="Helical" evidence="1">
    <location>
        <begin position="96"/>
        <end position="124"/>
    </location>
</feature>